<gene>
    <name evidence="2" type="ORF">CTOB1V02_LOCUS3562</name>
</gene>
<dbReference type="EMBL" id="OB660617">
    <property type="protein sequence ID" value="CAD7225627.1"/>
    <property type="molecule type" value="Genomic_DNA"/>
</dbReference>
<dbReference type="Pfam" id="PF23071">
    <property type="entry name" value="DUF7044"/>
    <property type="match status" value="1"/>
</dbReference>
<proteinExistence type="predicted"/>
<accession>A0A7R8ZJ36</accession>
<dbReference type="OrthoDB" id="9979716at2759"/>
<evidence type="ECO:0000313" key="2">
    <source>
        <dbReference type="EMBL" id="CAD7225627.1"/>
    </source>
</evidence>
<reference evidence="2" key="1">
    <citation type="submission" date="2020-11" db="EMBL/GenBank/DDBJ databases">
        <authorList>
            <person name="Tran Van P."/>
        </authorList>
    </citation>
    <scope>NUCLEOTIDE SEQUENCE</scope>
</reference>
<organism evidence="2">
    <name type="scientific">Cyprideis torosa</name>
    <dbReference type="NCBI Taxonomy" id="163714"/>
    <lineage>
        <taxon>Eukaryota</taxon>
        <taxon>Metazoa</taxon>
        <taxon>Ecdysozoa</taxon>
        <taxon>Arthropoda</taxon>
        <taxon>Crustacea</taxon>
        <taxon>Oligostraca</taxon>
        <taxon>Ostracoda</taxon>
        <taxon>Podocopa</taxon>
        <taxon>Podocopida</taxon>
        <taxon>Cytherocopina</taxon>
        <taxon>Cytheroidea</taxon>
        <taxon>Cytherideidae</taxon>
        <taxon>Cyprideis</taxon>
    </lineage>
</organism>
<feature type="domain" description="DUF7044" evidence="1">
    <location>
        <begin position="53"/>
        <end position="99"/>
    </location>
</feature>
<name>A0A7R8ZJ36_9CRUS</name>
<dbReference type="AlphaFoldDB" id="A0A7R8ZJ36"/>
<sequence>MEQERMSQGCQIRSQDSTSFLLQFGTLKKKFSENWQGCVWGGAYPLLHYGRTTCGFPPAWWGNWFQQGFSTPILVNSSHISSQGECVESLGEKFIVRDTHVYITSWCYAWYLSLPLPEDCVAVPPGLLPFPPPWRNSDRDHQAPTQAGAHREGN</sequence>
<dbReference type="InterPro" id="IPR055472">
    <property type="entry name" value="DUF7044"/>
</dbReference>
<evidence type="ECO:0000259" key="1">
    <source>
        <dbReference type="Pfam" id="PF23071"/>
    </source>
</evidence>
<protein>
    <recommendedName>
        <fullName evidence="1">DUF7044 domain-containing protein</fullName>
    </recommendedName>
</protein>